<evidence type="ECO:0000313" key="3">
    <source>
        <dbReference type="Proteomes" id="UP001595748"/>
    </source>
</evidence>
<dbReference type="EMBL" id="JBHRZF010000090">
    <property type="protein sequence ID" value="MFC3860639.1"/>
    <property type="molecule type" value="Genomic_DNA"/>
</dbReference>
<dbReference type="RefSeq" id="WP_380076769.1">
    <property type="nucleotide sequence ID" value="NZ_JBHRZF010000090.1"/>
</dbReference>
<accession>A0ABV8A5Q0</accession>
<evidence type="ECO:0000256" key="1">
    <source>
        <dbReference type="SAM" id="MobiDB-lite"/>
    </source>
</evidence>
<dbReference type="Proteomes" id="UP001595748">
    <property type="component" value="Unassembled WGS sequence"/>
</dbReference>
<protein>
    <submittedName>
        <fullName evidence="2">Uncharacterized protein</fullName>
    </submittedName>
</protein>
<sequence length="153" mass="17048">MTPHAHNPAQPATLTRGDGQPKPVGTWDWYGKLDPLHNPQTIIQRFSITVFRWTATPTPGVTRPGRTVKRFLGTIKHPEPVYAQAREFIRDLEARSLTPVPDRLDAARTLILAWRDQAQQEAPASPARATLLACAEQLEQTVALPRSRGETSK</sequence>
<proteinExistence type="predicted"/>
<gene>
    <name evidence="2" type="ORF">ACFOPQ_07675</name>
</gene>
<name>A0ABV8A5Q0_9DEIO</name>
<keyword evidence="3" id="KW-1185">Reference proteome</keyword>
<reference evidence="3" key="1">
    <citation type="journal article" date="2019" name="Int. J. Syst. Evol. Microbiol.">
        <title>The Global Catalogue of Microorganisms (GCM) 10K type strain sequencing project: providing services to taxonomists for standard genome sequencing and annotation.</title>
        <authorList>
            <consortium name="The Broad Institute Genomics Platform"/>
            <consortium name="The Broad Institute Genome Sequencing Center for Infectious Disease"/>
            <person name="Wu L."/>
            <person name="Ma J."/>
        </authorList>
    </citation>
    <scope>NUCLEOTIDE SEQUENCE [LARGE SCALE GENOMIC DNA]</scope>
    <source>
        <strain evidence="3">CCTCC AB 2013263</strain>
    </source>
</reference>
<comment type="caution">
    <text evidence="2">The sequence shown here is derived from an EMBL/GenBank/DDBJ whole genome shotgun (WGS) entry which is preliminary data.</text>
</comment>
<evidence type="ECO:0000313" key="2">
    <source>
        <dbReference type="EMBL" id="MFC3860639.1"/>
    </source>
</evidence>
<feature type="region of interest" description="Disordered" evidence="1">
    <location>
        <begin position="1"/>
        <end position="23"/>
    </location>
</feature>
<organism evidence="2 3">
    <name type="scientific">Deinococcus antarcticus</name>
    <dbReference type="NCBI Taxonomy" id="1298767"/>
    <lineage>
        <taxon>Bacteria</taxon>
        <taxon>Thermotogati</taxon>
        <taxon>Deinococcota</taxon>
        <taxon>Deinococci</taxon>
        <taxon>Deinococcales</taxon>
        <taxon>Deinococcaceae</taxon>
        <taxon>Deinococcus</taxon>
    </lineage>
</organism>